<evidence type="ECO:0000313" key="3">
    <source>
        <dbReference type="Proteomes" id="UP001589833"/>
    </source>
</evidence>
<keyword evidence="3" id="KW-1185">Reference proteome</keyword>
<keyword evidence="1" id="KW-0812">Transmembrane</keyword>
<feature type="transmembrane region" description="Helical" evidence="1">
    <location>
        <begin position="285"/>
        <end position="308"/>
    </location>
</feature>
<feature type="transmembrane region" description="Helical" evidence="1">
    <location>
        <begin position="187"/>
        <end position="208"/>
    </location>
</feature>
<sequence>MQMIINEIKKILNWRVILVLFLVNAILYFLLIDFHIKHFPNGRPALDSYNIGIEMIEKYGTNMDESELDDFKKTYSNQVKEADQFLQSSKEFRDAGIRSYEEFRNMDLENEKQLVLHGKIFFDEKVDMFWELQARERLIEFHDQNKDIINNYISDANPRQKERLLEIKANGSYDVFPETVFFNFKDFILNVTIAIIVSVVLVMSPIIIQDRSRQLIDLQYTAKTGRSIYKKKAVAGLLSTLIVITALLAVYFSIYSLNNTAMFFSVPIYTFIGDYYWYDLSFIQYIVLTVIAIYILGIVFALLAMSLSTIAPNFIALIGVQIPIVLAMLAFGLGYLINRMISYGLPKWLVPTSYSALIAVSVLFIILLWKRERKMDIVQ</sequence>
<dbReference type="Proteomes" id="UP001589833">
    <property type="component" value="Unassembled WGS sequence"/>
</dbReference>
<name>A0ABV6NMF5_9BACI</name>
<dbReference type="RefSeq" id="WP_273848159.1">
    <property type="nucleotide sequence ID" value="NZ_JAQQWT010000054.1"/>
</dbReference>
<evidence type="ECO:0000256" key="1">
    <source>
        <dbReference type="SAM" id="Phobius"/>
    </source>
</evidence>
<evidence type="ECO:0008006" key="4">
    <source>
        <dbReference type="Google" id="ProtNLM"/>
    </source>
</evidence>
<organism evidence="2 3">
    <name type="scientific">Halalkalibacter alkalisediminis</name>
    <dbReference type="NCBI Taxonomy" id="935616"/>
    <lineage>
        <taxon>Bacteria</taxon>
        <taxon>Bacillati</taxon>
        <taxon>Bacillota</taxon>
        <taxon>Bacilli</taxon>
        <taxon>Bacillales</taxon>
        <taxon>Bacillaceae</taxon>
        <taxon>Halalkalibacter</taxon>
    </lineage>
</organism>
<feature type="transmembrane region" description="Helical" evidence="1">
    <location>
        <begin position="348"/>
        <end position="369"/>
    </location>
</feature>
<keyword evidence="1" id="KW-1133">Transmembrane helix</keyword>
<proteinExistence type="predicted"/>
<feature type="transmembrane region" description="Helical" evidence="1">
    <location>
        <begin position="12"/>
        <end position="31"/>
    </location>
</feature>
<feature type="transmembrane region" description="Helical" evidence="1">
    <location>
        <begin position="314"/>
        <end position="336"/>
    </location>
</feature>
<dbReference type="EMBL" id="JBHLTR010000096">
    <property type="protein sequence ID" value="MFC0561947.1"/>
    <property type="molecule type" value="Genomic_DNA"/>
</dbReference>
<protein>
    <recommendedName>
        <fullName evidence="4">ABC transporter permease</fullName>
    </recommendedName>
</protein>
<comment type="caution">
    <text evidence="2">The sequence shown here is derived from an EMBL/GenBank/DDBJ whole genome shotgun (WGS) entry which is preliminary data.</text>
</comment>
<evidence type="ECO:0000313" key="2">
    <source>
        <dbReference type="EMBL" id="MFC0561947.1"/>
    </source>
</evidence>
<reference evidence="2 3" key="1">
    <citation type="submission" date="2024-09" db="EMBL/GenBank/DDBJ databases">
        <authorList>
            <person name="Sun Q."/>
            <person name="Mori K."/>
        </authorList>
    </citation>
    <scope>NUCLEOTIDE SEQUENCE [LARGE SCALE GENOMIC DNA]</scope>
    <source>
        <strain evidence="2 3">NCAIM B.02301</strain>
    </source>
</reference>
<feature type="transmembrane region" description="Helical" evidence="1">
    <location>
        <begin position="233"/>
        <end position="254"/>
    </location>
</feature>
<accession>A0ABV6NMF5</accession>
<gene>
    <name evidence="2" type="ORF">ACFFH4_24020</name>
</gene>
<keyword evidence="1" id="KW-0472">Membrane</keyword>